<reference evidence="3" key="1">
    <citation type="submission" date="2013-07" db="EMBL/GenBank/DDBJ databases">
        <title>The genome of Eucalyptus grandis.</title>
        <authorList>
            <person name="Schmutz J."/>
            <person name="Hayes R."/>
            <person name="Myburg A."/>
            <person name="Tuskan G."/>
            <person name="Grattapaglia D."/>
            <person name="Rokhsar D.S."/>
        </authorList>
    </citation>
    <scope>NUCLEOTIDE SEQUENCE</scope>
    <source>
        <tissue evidence="3">Leaf extractions</tissue>
    </source>
</reference>
<dbReference type="InterPro" id="IPR039926">
    <property type="entry name" value="Egg_app_1"/>
</dbReference>
<protein>
    <submittedName>
        <fullName evidence="3">Uncharacterized protein</fullName>
    </submittedName>
</protein>
<evidence type="ECO:0000313" key="3">
    <source>
        <dbReference type="EMBL" id="KCW60669.1"/>
    </source>
</evidence>
<dbReference type="Gramene" id="KCW60669">
    <property type="protein sequence ID" value="KCW60669"/>
    <property type="gene ID" value="EUGRSUZ_H03399"/>
</dbReference>
<keyword evidence="2" id="KW-1133">Transmembrane helix</keyword>
<dbReference type="PANTHER" id="PTHR33333">
    <property type="entry name" value="ERYTHROCYTE MEMBRANE PROTEIN 1-LIKE"/>
    <property type="match status" value="1"/>
</dbReference>
<proteinExistence type="predicted"/>
<keyword evidence="2" id="KW-0472">Membrane</keyword>
<sequence>MGASESKGGEGDGENKESGDTALAKESSSSSALAAGAIAGAAILALGAGVVSLMAESSKPAEEEKTMKAPGRDMRILRRTFEEDPATYFRDLRSHSSMPSEEEKTMKPPGGTCTYSGLPSRRTPKPTSATCGATSVRSSHLASYRVKREKLVGVASVF</sequence>
<evidence type="ECO:0000256" key="1">
    <source>
        <dbReference type="SAM" id="MobiDB-lite"/>
    </source>
</evidence>
<name>A0A059B3R7_EUCGR</name>
<accession>A0A059B3R7</accession>
<feature type="compositionally biased region" description="Basic and acidic residues" evidence="1">
    <location>
        <begin position="7"/>
        <end position="19"/>
    </location>
</feature>
<dbReference type="EMBL" id="KK198760">
    <property type="protein sequence ID" value="KCW60669.1"/>
    <property type="molecule type" value="Genomic_DNA"/>
</dbReference>
<feature type="region of interest" description="Disordered" evidence="1">
    <location>
        <begin position="90"/>
        <end position="133"/>
    </location>
</feature>
<feature type="region of interest" description="Disordered" evidence="1">
    <location>
        <begin position="1"/>
        <end position="31"/>
    </location>
</feature>
<dbReference type="PANTHER" id="PTHR33333:SF43">
    <property type="match status" value="1"/>
</dbReference>
<dbReference type="AlphaFoldDB" id="A0A059B3R7"/>
<gene>
    <name evidence="3" type="ORF">EUGRSUZ_H03399</name>
</gene>
<organism evidence="3">
    <name type="scientific">Eucalyptus grandis</name>
    <name type="common">Flooded gum</name>
    <dbReference type="NCBI Taxonomy" id="71139"/>
    <lineage>
        <taxon>Eukaryota</taxon>
        <taxon>Viridiplantae</taxon>
        <taxon>Streptophyta</taxon>
        <taxon>Embryophyta</taxon>
        <taxon>Tracheophyta</taxon>
        <taxon>Spermatophyta</taxon>
        <taxon>Magnoliopsida</taxon>
        <taxon>eudicotyledons</taxon>
        <taxon>Gunneridae</taxon>
        <taxon>Pentapetalae</taxon>
        <taxon>rosids</taxon>
        <taxon>malvids</taxon>
        <taxon>Myrtales</taxon>
        <taxon>Myrtaceae</taxon>
        <taxon>Myrtoideae</taxon>
        <taxon>Eucalypteae</taxon>
        <taxon>Eucalyptus</taxon>
    </lineage>
</organism>
<evidence type="ECO:0000256" key="2">
    <source>
        <dbReference type="SAM" id="Phobius"/>
    </source>
</evidence>
<keyword evidence="2" id="KW-0812">Transmembrane</keyword>
<feature type="transmembrane region" description="Helical" evidence="2">
    <location>
        <begin position="32"/>
        <end position="55"/>
    </location>
</feature>
<dbReference type="InParanoid" id="A0A059B3R7"/>